<proteinExistence type="predicted"/>
<organism evidence="1 2">
    <name type="scientific">Phytohabitans kaempferiae</name>
    <dbReference type="NCBI Taxonomy" id="1620943"/>
    <lineage>
        <taxon>Bacteria</taxon>
        <taxon>Bacillati</taxon>
        <taxon>Actinomycetota</taxon>
        <taxon>Actinomycetes</taxon>
        <taxon>Micromonosporales</taxon>
        <taxon>Micromonosporaceae</taxon>
    </lineage>
</organism>
<evidence type="ECO:0000313" key="1">
    <source>
        <dbReference type="EMBL" id="MFC0532043.1"/>
    </source>
</evidence>
<gene>
    <name evidence="1" type="ORF">ACFFIA_30765</name>
</gene>
<name>A0ABV6MBF7_9ACTN</name>
<protein>
    <submittedName>
        <fullName evidence="1">Uncharacterized protein</fullName>
    </submittedName>
</protein>
<evidence type="ECO:0000313" key="2">
    <source>
        <dbReference type="Proteomes" id="UP001589867"/>
    </source>
</evidence>
<dbReference type="EMBL" id="JBHLUH010000064">
    <property type="protein sequence ID" value="MFC0532043.1"/>
    <property type="molecule type" value="Genomic_DNA"/>
</dbReference>
<keyword evidence="2" id="KW-1185">Reference proteome</keyword>
<dbReference type="RefSeq" id="WP_377257513.1">
    <property type="nucleotide sequence ID" value="NZ_JBHLUH010000064.1"/>
</dbReference>
<reference evidence="1 2" key="1">
    <citation type="submission" date="2024-09" db="EMBL/GenBank/DDBJ databases">
        <authorList>
            <person name="Sun Q."/>
            <person name="Mori K."/>
        </authorList>
    </citation>
    <scope>NUCLEOTIDE SEQUENCE [LARGE SCALE GENOMIC DNA]</scope>
    <source>
        <strain evidence="1 2">TBRC 3947</strain>
    </source>
</reference>
<comment type="caution">
    <text evidence="1">The sequence shown here is derived from an EMBL/GenBank/DDBJ whole genome shotgun (WGS) entry which is preliminary data.</text>
</comment>
<accession>A0ABV6MBF7</accession>
<dbReference type="Proteomes" id="UP001589867">
    <property type="component" value="Unassembled WGS sequence"/>
</dbReference>
<sequence length="53" mass="5581">MHLLTGPEALTNAQIAPKLAATLYRPVRSVELTAEQLLARLTASARPTGSPPS</sequence>
<dbReference type="Gene3D" id="3.90.25.10">
    <property type="entry name" value="UDP-galactose 4-epimerase, domain 1"/>
    <property type="match status" value="1"/>
</dbReference>